<reference evidence="2" key="1">
    <citation type="submission" date="2020-04" db="EMBL/GenBank/DDBJ databases">
        <authorList>
            <person name="Chiriac C."/>
            <person name="Salcher M."/>
            <person name="Ghai R."/>
            <person name="Kavagutti S V."/>
        </authorList>
    </citation>
    <scope>NUCLEOTIDE SEQUENCE</scope>
</reference>
<dbReference type="InterPro" id="IPR027924">
    <property type="entry name" value="XkdF"/>
</dbReference>
<name>A0A6J5MPG8_9CAUD</name>
<feature type="domain" description="Phage-like element PBSX protein XkdF" evidence="1">
    <location>
        <begin position="47"/>
        <end position="167"/>
    </location>
</feature>
<sequence length="196" mass="22489">MKKELQTIELTIKDELKEGVFAISLVDNPAIEEDFIMLNALEVELKVVNDEKREVIGLALVPNKKILRRKNDVEFNIEFSEATIEKVQELYMKNLRANNVTIDHEKPVNGVSLIESWIVEDPKNDKSNIYGLNAVKGAWVVKMKIYNDEVYEGVKLGKFNGFSIEGMFDGLDQLKMSELTEEEKLIEEIRSLLDKL</sequence>
<evidence type="ECO:0000259" key="1">
    <source>
        <dbReference type="Pfam" id="PF14550"/>
    </source>
</evidence>
<organism evidence="2">
    <name type="scientific">uncultured Caudovirales phage</name>
    <dbReference type="NCBI Taxonomy" id="2100421"/>
    <lineage>
        <taxon>Viruses</taxon>
        <taxon>Duplodnaviria</taxon>
        <taxon>Heunggongvirae</taxon>
        <taxon>Uroviricota</taxon>
        <taxon>Caudoviricetes</taxon>
        <taxon>Peduoviridae</taxon>
        <taxon>Maltschvirus</taxon>
        <taxon>Maltschvirus maltsch</taxon>
    </lineage>
</organism>
<gene>
    <name evidence="2" type="ORF">UFOVP523_9</name>
</gene>
<dbReference type="Pfam" id="PF14550">
    <property type="entry name" value="Peptidase_S78_2"/>
    <property type="match status" value="1"/>
</dbReference>
<accession>A0A6J5MPG8</accession>
<proteinExistence type="predicted"/>
<dbReference type="EMBL" id="LR796502">
    <property type="protein sequence ID" value="CAB4148538.1"/>
    <property type="molecule type" value="Genomic_DNA"/>
</dbReference>
<protein>
    <submittedName>
        <fullName evidence="2">Phage-like element PBSX protein, XkdF</fullName>
    </submittedName>
</protein>
<evidence type="ECO:0000313" key="2">
    <source>
        <dbReference type="EMBL" id="CAB4148538.1"/>
    </source>
</evidence>